<evidence type="ECO:0000313" key="8">
    <source>
        <dbReference type="Proteomes" id="UP000740883"/>
    </source>
</evidence>
<feature type="zinc finger region" description="C3H1-type" evidence="5">
    <location>
        <begin position="1"/>
        <end position="28"/>
    </location>
</feature>
<dbReference type="Pfam" id="PF00642">
    <property type="entry name" value="zf-CCCH"/>
    <property type="match status" value="1"/>
</dbReference>
<dbReference type="PRINTS" id="PR01848">
    <property type="entry name" value="U2AUXFACTOR"/>
</dbReference>
<dbReference type="GO" id="GO:0008270">
    <property type="term" value="F:zinc ion binding"/>
    <property type="evidence" value="ECO:0007669"/>
    <property type="project" value="UniProtKB-KW"/>
</dbReference>
<comment type="caution">
    <text evidence="7">The sequence shown here is derived from an EMBL/GenBank/DDBJ whole genome shotgun (WGS) entry which is preliminary data.</text>
</comment>
<keyword evidence="8" id="KW-1185">Reference proteome</keyword>
<protein>
    <submittedName>
        <fullName evidence="7">Splicing factor U2af small subunit A</fullName>
    </submittedName>
</protein>
<sequence>MVKPICSFFSKTNACKHGDDCIKSHSIRHTSPCIVLKSLYLFPDVDLKSTLDNFEKILHTEIFFEDIFTEISLGYGQISQLFIAANSCRHIAGNVYIQFKDVECANNAIAGLSKRTYYYTEIKVERGAMIDISEAVCGDYLKGFCTKKGECSYVHPINISKRLLVDLYQSQYMLYSQTKKIRH</sequence>
<dbReference type="Gene3D" id="3.30.70.330">
    <property type="match status" value="1"/>
</dbReference>
<dbReference type="SUPFAM" id="SSF54928">
    <property type="entry name" value="RNA-binding domain, RBD"/>
    <property type="match status" value="1"/>
</dbReference>
<accession>A0A9P6KYN1</accession>
<keyword evidence="1 5" id="KW-0479">Metal-binding</keyword>
<evidence type="ECO:0000313" key="7">
    <source>
        <dbReference type="EMBL" id="KAF9762498.1"/>
    </source>
</evidence>
<dbReference type="SMART" id="SM00356">
    <property type="entry name" value="ZnF_C3H1"/>
    <property type="match status" value="2"/>
</dbReference>
<dbReference type="Proteomes" id="UP000740883">
    <property type="component" value="Unassembled WGS sequence"/>
</dbReference>
<evidence type="ECO:0000256" key="2">
    <source>
        <dbReference type="ARBA" id="ARBA00022737"/>
    </source>
</evidence>
<dbReference type="InterPro" id="IPR012677">
    <property type="entry name" value="Nucleotide-bd_a/b_plait_sf"/>
</dbReference>
<dbReference type="GO" id="GO:0000398">
    <property type="term" value="P:mRNA splicing, via spliceosome"/>
    <property type="evidence" value="ECO:0007669"/>
    <property type="project" value="InterPro"/>
</dbReference>
<evidence type="ECO:0000256" key="3">
    <source>
        <dbReference type="ARBA" id="ARBA00022771"/>
    </source>
</evidence>
<dbReference type="InterPro" id="IPR035979">
    <property type="entry name" value="RBD_domain_sf"/>
</dbReference>
<dbReference type="PANTHER" id="PTHR12620">
    <property type="entry name" value="U2 SNRNP AUXILIARY FACTOR, SMALL SUBUNIT"/>
    <property type="match status" value="1"/>
</dbReference>
<dbReference type="OrthoDB" id="423462at2759"/>
<keyword evidence="3 5" id="KW-0863">Zinc-finger</keyword>
<organism evidence="7 8">
    <name type="scientific">Nosema granulosis</name>
    <dbReference type="NCBI Taxonomy" id="83296"/>
    <lineage>
        <taxon>Eukaryota</taxon>
        <taxon>Fungi</taxon>
        <taxon>Fungi incertae sedis</taxon>
        <taxon>Microsporidia</taxon>
        <taxon>Nosematidae</taxon>
        <taxon>Nosema</taxon>
    </lineage>
</organism>
<reference evidence="7 8" key="1">
    <citation type="journal article" date="2020" name="Genome Biol. Evol.">
        <title>Comparative genomics of strictly vertically transmitted, feminizing microsporidia endosymbionts of amphipod crustaceans.</title>
        <authorList>
            <person name="Cormier A."/>
            <person name="Chebbi M.A."/>
            <person name="Giraud I."/>
            <person name="Wattier R."/>
            <person name="Teixeira M."/>
            <person name="Gilbert C."/>
            <person name="Rigaud T."/>
            <person name="Cordaux R."/>
        </authorList>
    </citation>
    <scope>NUCLEOTIDE SEQUENCE [LARGE SCALE GENOMIC DNA]</scope>
    <source>
        <strain evidence="7 8">Ou3-Ou53</strain>
    </source>
</reference>
<dbReference type="PROSITE" id="PS50103">
    <property type="entry name" value="ZF_C3H1"/>
    <property type="match status" value="2"/>
</dbReference>
<dbReference type="InterPro" id="IPR009145">
    <property type="entry name" value="U2AF_small"/>
</dbReference>
<gene>
    <name evidence="7" type="primary">U2AF35A</name>
    <name evidence="7" type="ORF">NGRA_1958</name>
</gene>
<dbReference type="GO" id="GO:0003723">
    <property type="term" value="F:RNA binding"/>
    <property type="evidence" value="ECO:0007669"/>
    <property type="project" value="InterPro"/>
</dbReference>
<evidence type="ECO:0000259" key="6">
    <source>
        <dbReference type="PROSITE" id="PS50103"/>
    </source>
</evidence>
<proteinExistence type="predicted"/>
<dbReference type="EMBL" id="SBJO01000159">
    <property type="protein sequence ID" value="KAF9762498.1"/>
    <property type="molecule type" value="Genomic_DNA"/>
</dbReference>
<feature type="domain" description="C3H1-type" evidence="6">
    <location>
        <begin position="131"/>
        <end position="158"/>
    </location>
</feature>
<evidence type="ECO:0000256" key="5">
    <source>
        <dbReference type="PROSITE-ProRule" id="PRU00723"/>
    </source>
</evidence>
<dbReference type="Gene3D" id="3.30.1370.210">
    <property type="match status" value="1"/>
</dbReference>
<keyword evidence="2" id="KW-0677">Repeat</keyword>
<dbReference type="AlphaFoldDB" id="A0A9P6KYN1"/>
<dbReference type="GO" id="GO:0089701">
    <property type="term" value="C:U2AF complex"/>
    <property type="evidence" value="ECO:0007669"/>
    <property type="project" value="InterPro"/>
</dbReference>
<name>A0A9P6KYN1_9MICR</name>
<feature type="domain" description="C3H1-type" evidence="6">
    <location>
        <begin position="1"/>
        <end position="28"/>
    </location>
</feature>
<dbReference type="InterPro" id="IPR000571">
    <property type="entry name" value="Znf_CCCH"/>
</dbReference>
<evidence type="ECO:0000256" key="1">
    <source>
        <dbReference type="ARBA" id="ARBA00022723"/>
    </source>
</evidence>
<keyword evidence="4 5" id="KW-0862">Zinc</keyword>
<evidence type="ECO:0000256" key="4">
    <source>
        <dbReference type="ARBA" id="ARBA00022833"/>
    </source>
</evidence>
<feature type="zinc finger region" description="C3H1-type" evidence="5">
    <location>
        <begin position="131"/>
        <end position="158"/>
    </location>
</feature>